<dbReference type="SUPFAM" id="SSF55961">
    <property type="entry name" value="Bet v1-like"/>
    <property type="match status" value="1"/>
</dbReference>
<feature type="region of interest" description="Disordered" evidence="1">
    <location>
        <begin position="119"/>
        <end position="152"/>
    </location>
</feature>
<feature type="compositionally biased region" description="Low complexity" evidence="1">
    <location>
        <begin position="131"/>
        <end position="152"/>
    </location>
</feature>
<comment type="caution">
    <text evidence="3">The sequence shown here is derived from an EMBL/GenBank/DDBJ whole genome shotgun (WGS) entry which is preliminary data.</text>
</comment>
<protein>
    <recommendedName>
        <fullName evidence="5">Carbon monoxide dehydrogenase subunit G</fullName>
    </recommendedName>
</protein>
<name>A0ABW3VDF0_9PSEU</name>
<evidence type="ECO:0000313" key="3">
    <source>
        <dbReference type="EMBL" id="MFD1233102.1"/>
    </source>
</evidence>
<evidence type="ECO:0000256" key="1">
    <source>
        <dbReference type="SAM" id="MobiDB-lite"/>
    </source>
</evidence>
<gene>
    <name evidence="3" type="ORF">ACFQ34_07375</name>
</gene>
<proteinExistence type="predicted"/>
<evidence type="ECO:0000256" key="2">
    <source>
        <dbReference type="SAM" id="Phobius"/>
    </source>
</evidence>
<evidence type="ECO:0008006" key="5">
    <source>
        <dbReference type="Google" id="ProtNLM"/>
    </source>
</evidence>
<organism evidence="3 4">
    <name type="scientific">Pseudonocardia benzenivorans</name>
    <dbReference type="NCBI Taxonomy" id="228005"/>
    <lineage>
        <taxon>Bacteria</taxon>
        <taxon>Bacillati</taxon>
        <taxon>Actinomycetota</taxon>
        <taxon>Actinomycetes</taxon>
        <taxon>Pseudonocardiales</taxon>
        <taxon>Pseudonocardiaceae</taxon>
        <taxon>Pseudonocardia</taxon>
    </lineage>
</organism>
<dbReference type="RefSeq" id="WP_339125977.1">
    <property type="nucleotide sequence ID" value="NZ_BAABKS010000053.1"/>
</dbReference>
<feature type="transmembrane region" description="Helical" evidence="2">
    <location>
        <begin position="172"/>
        <end position="191"/>
    </location>
</feature>
<keyword evidence="2" id="KW-0472">Membrane</keyword>
<dbReference type="InterPro" id="IPR023393">
    <property type="entry name" value="START-like_dom_sf"/>
</dbReference>
<keyword evidence="2" id="KW-1133">Transmembrane helix</keyword>
<dbReference type="EMBL" id="JBHTMB010000050">
    <property type="protein sequence ID" value="MFD1233102.1"/>
    <property type="molecule type" value="Genomic_DNA"/>
</dbReference>
<keyword evidence="2" id="KW-0812">Transmembrane</keyword>
<sequence length="194" mass="19379">MARLIDTLEVEAPVDTCFARLTAPPAPPRPLVLGLGGQRVEYRDATLRVVSSDPARRRVVLRAGDSDGRVSATIAAALRPGTAGTTIDVVTDLVVTGEGADVARALLPSLARRVLSDLTSSAATPPPPAAAPSTATPSTATPSTAAPSAAAIPALQAPTAPAAAPRTRRRPALLVAAAVALAAAAAAAVATRPR</sequence>
<dbReference type="Proteomes" id="UP001597182">
    <property type="component" value="Unassembled WGS sequence"/>
</dbReference>
<accession>A0ABW3VDF0</accession>
<evidence type="ECO:0000313" key="4">
    <source>
        <dbReference type="Proteomes" id="UP001597182"/>
    </source>
</evidence>
<reference evidence="4" key="1">
    <citation type="journal article" date="2019" name="Int. J. Syst. Evol. Microbiol.">
        <title>The Global Catalogue of Microorganisms (GCM) 10K type strain sequencing project: providing services to taxonomists for standard genome sequencing and annotation.</title>
        <authorList>
            <consortium name="The Broad Institute Genomics Platform"/>
            <consortium name="The Broad Institute Genome Sequencing Center for Infectious Disease"/>
            <person name="Wu L."/>
            <person name="Ma J."/>
        </authorList>
    </citation>
    <scope>NUCLEOTIDE SEQUENCE [LARGE SCALE GENOMIC DNA]</scope>
    <source>
        <strain evidence="4">CCUG 49018</strain>
    </source>
</reference>
<dbReference type="Gene3D" id="3.30.530.20">
    <property type="match status" value="1"/>
</dbReference>
<keyword evidence="4" id="KW-1185">Reference proteome</keyword>